<dbReference type="GO" id="GO:0003954">
    <property type="term" value="F:NADH dehydrogenase activity"/>
    <property type="evidence" value="ECO:0007669"/>
    <property type="project" value="TreeGrafter"/>
</dbReference>
<keyword evidence="14 17" id="KW-0496">Mitochondrion</keyword>
<name>A0A8T9ZX17_9HEMI</name>
<keyword evidence="7 17" id="KW-0679">Respiratory chain</keyword>
<reference evidence="20" key="1">
    <citation type="journal article" date="2022" name="Cladistics">
        <title>Diversification of the phytophagous lineages of true bugs (Insecta: Hemiptera: Heteroptera) shortly after that of the flowering plants.</title>
        <authorList>
            <person name="Ye F."/>
            <person name="Kment P."/>
            <person name="Redei D."/>
            <person name="Luo J.Y."/>
            <person name="Wang Y.H."/>
            <person name="Kuechler S.M."/>
            <person name="Zhang W.W."/>
            <person name="Chen P.P."/>
            <person name="Wu H.Y."/>
            <person name="Wu Y.Z."/>
            <person name="Sun X.Y."/>
            <person name="Ding L."/>
            <person name="Wang Y.R."/>
            <person name="Xie Q."/>
        </authorList>
    </citation>
    <scope>NUCLEOTIDE SEQUENCE</scope>
</reference>
<evidence type="ECO:0000256" key="5">
    <source>
        <dbReference type="ARBA" id="ARBA00021006"/>
    </source>
</evidence>
<feature type="domain" description="NADH:quinone oxidoreductase/Mrp antiporter transmembrane" evidence="18">
    <location>
        <begin position="104"/>
        <end position="385"/>
    </location>
</feature>
<dbReference type="GO" id="GO:0048039">
    <property type="term" value="F:ubiquinone binding"/>
    <property type="evidence" value="ECO:0007669"/>
    <property type="project" value="TreeGrafter"/>
</dbReference>
<dbReference type="Pfam" id="PF00361">
    <property type="entry name" value="Proton_antipo_M"/>
    <property type="match status" value="1"/>
</dbReference>
<feature type="transmembrane region" description="Helical" evidence="17">
    <location>
        <begin position="86"/>
        <end position="103"/>
    </location>
</feature>
<keyword evidence="15 17" id="KW-0472">Membrane</keyword>
<evidence type="ECO:0000256" key="9">
    <source>
        <dbReference type="ARBA" id="ARBA00022967"/>
    </source>
</evidence>
<keyword evidence="9" id="KW-1278">Translocase</keyword>
<keyword evidence="13 17" id="KW-0830">Ubiquinone</keyword>
<feature type="transmembrane region" description="Helical" evidence="17">
    <location>
        <begin position="240"/>
        <end position="260"/>
    </location>
</feature>
<evidence type="ECO:0000256" key="15">
    <source>
        <dbReference type="ARBA" id="ARBA00023136"/>
    </source>
</evidence>
<dbReference type="PANTHER" id="PTHR43507:SF20">
    <property type="entry name" value="NADH-UBIQUINONE OXIDOREDUCTASE CHAIN 4"/>
    <property type="match status" value="1"/>
</dbReference>
<protein>
    <recommendedName>
        <fullName evidence="5 17">NADH-ubiquinone oxidoreductase chain 4</fullName>
        <ecNumber evidence="4 17">7.1.1.2</ecNumber>
    </recommendedName>
</protein>
<evidence type="ECO:0000256" key="7">
    <source>
        <dbReference type="ARBA" id="ARBA00022660"/>
    </source>
</evidence>
<dbReference type="GO" id="GO:0042773">
    <property type="term" value="P:ATP synthesis coupled electron transport"/>
    <property type="evidence" value="ECO:0007669"/>
    <property type="project" value="InterPro"/>
</dbReference>
<dbReference type="Pfam" id="PF01059">
    <property type="entry name" value="Oxidored_q5_N"/>
    <property type="match status" value="1"/>
</dbReference>
<accession>A0A8T9ZX17</accession>
<dbReference type="PANTHER" id="PTHR43507">
    <property type="entry name" value="NADH-UBIQUINONE OXIDOREDUCTASE CHAIN 4"/>
    <property type="match status" value="1"/>
</dbReference>
<dbReference type="InterPro" id="IPR001750">
    <property type="entry name" value="ND/Mrp_TM"/>
</dbReference>
<evidence type="ECO:0000256" key="4">
    <source>
        <dbReference type="ARBA" id="ARBA00012944"/>
    </source>
</evidence>
<evidence type="ECO:0000256" key="17">
    <source>
        <dbReference type="RuleBase" id="RU003297"/>
    </source>
</evidence>
<evidence type="ECO:0000256" key="3">
    <source>
        <dbReference type="ARBA" id="ARBA00009025"/>
    </source>
</evidence>
<organism evidence="20">
    <name type="scientific">Piesma cf. maculatum</name>
    <dbReference type="NCBI Taxonomy" id="2931304"/>
    <lineage>
        <taxon>Eukaryota</taxon>
        <taxon>Metazoa</taxon>
        <taxon>Ecdysozoa</taxon>
        <taxon>Arthropoda</taxon>
        <taxon>Hexapoda</taxon>
        <taxon>Insecta</taxon>
        <taxon>Pterygota</taxon>
        <taxon>Neoptera</taxon>
        <taxon>Paraneoptera</taxon>
        <taxon>Hemiptera</taxon>
        <taxon>Heteroptera</taxon>
        <taxon>Panheteroptera</taxon>
        <taxon>Pentatomomorpha</taxon>
        <taxon>Lygaeoidea</taxon>
        <taxon>Piesmatidae</taxon>
        <taxon>Piesma</taxon>
    </lineage>
</organism>
<keyword evidence="10 17" id="KW-0249">Electron transport</keyword>
<comment type="function">
    <text evidence="17">Core subunit of the mitochondrial membrane respiratory chain NADH dehydrogenase (Complex I) which catalyzes electron transfer from NADH through the respiratory chain, using ubiquinone as an electron acceptor. Essential for the catalytic activity and assembly of complex I.</text>
</comment>
<feature type="transmembrane region" description="Helical" evidence="17">
    <location>
        <begin position="295"/>
        <end position="316"/>
    </location>
</feature>
<feature type="transmembrane region" description="Helical" evidence="17">
    <location>
        <begin position="328"/>
        <end position="347"/>
    </location>
</feature>
<feature type="transmembrane region" description="Helical" evidence="17">
    <location>
        <begin position="212"/>
        <end position="234"/>
    </location>
</feature>
<evidence type="ECO:0000256" key="6">
    <source>
        <dbReference type="ARBA" id="ARBA00022448"/>
    </source>
</evidence>
<evidence type="ECO:0000256" key="12">
    <source>
        <dbReference type="ARBA" id="ARBA00023027"/>
    </source>
</evidence>
<evidence type="ECO:0000256" key="13">
    <source>
        <dbReference type="ARBA" id="ARBA00023075"/>
    </source>
</evidence>
<feature type="transmembrane region" description="Helical" evidence="17">
    <location>
        <begin position="367"/>
        <end position="393"/>
    </location>
</feature>
<proteinExistence type="inferred from homology"/>
<dbReference type="EMBL" id="MW619649">
    <property type="protein sequence ID" value="UPL65346.1"/>
    <property type="molecule type" value="Genomic_DNA"/>
</dbReference>
<feature type="domain" description="NADH:ubiquinone oxidoreductase chain 4 N-terminal" evidence="19">
    <location>
        <begin position="1"/>
        <end position="99"/>
    </location>
</feature>
<comment type="subcellular location">
    <subcellularLocation>
        <location evidence="2 17">Mitochondrion membrane</location>
        <topology evidence="2 17">Multi-pass membrane protein</topology>
    </subcellularLocation>
</comment>
<dbReference type="GO" id="GO:0031966">
    <property type="term" value="C:mitochondrial membrane"/>
    <property type="evidence" value="ECO:0007669"/>
    <property type="project" value="UniProtKB-SubCell"/>
</dbReference>
<dbReference type="AlphaFoldDB" id="A0A8T9ZX17"/>
<evidence type="ECO:0000259" key="18">
    <source>
        <dbReference type="Pfam" id="PF00361"/>
    </source>
</evidence>
<dbReference type="PRINTS" id="PR01437">
    <property type="entry name" value="NUOXDRDTASE4"/>
</dbReference>
<evidence type="ECO:0000256" key="8">
    <source>
        <dbReference type="ARBA" id="ARBA00022692"/>
    </source>
</evidence>
<feature type="transmembrane region" description="Helical" evidence="17">
    <location>
        <begin position="267"/>
        <end position="289"/>
    </location>
</feature>
<dbReference type="GO" id="GO:0008137">
    <property type="term" value="F:NADH dehydrogenase (ubiquinone) activity"/>
    <property type="evidence" value="ECO:0007669"/>
    <property type="project" value="UniProtKB-UniRule"/>
</dbReference>
<comment type="function">
    <text evidence="1">Core subunit of the mitochondrial membrane respiratory chain NADH dehydrogenase (Complex I) that is believed to belong to the minimal assembly required for catalysis. Complex I functions in the transfer of electrons from NADH to the respiratory chain. The immediate electron acceptor for the enzyme is believed to be ubiquinone.</text>
</comment>
<sequence>MMKLLFLLIFLIPTCLNWNIFMWSLLSSMTFFMYLNISFNYPNELSWGLGMDLVSYWMIFLTLWIGVLMLLASFKIKFLHFYKLEFILLINMMMIILVLIFSTTNLFFFYFWFESIIIPTLFLIFGWGYQPERLTAGFYLLFYTLFASLPMLICIFYINYNNGTLFFPLINLSYFNGFLYLGLVLAFLVKMPMFFTHFWLPKAHVEAPVSGSMILAGVLLKLGGYGLFRVLSFIPYNSFNYLFIIVSLFGSVVVGLFCLIQVDMKSLIAYSSVAHMSLVIGGVMTYNYYGLCGSLVLMLGHGLCSSGLFSLSNISYERSYSRSILINKGILTFMPSISLFWFLLSINNMSSPPSLNLLGEIFLINSLMSWSLMSFLFLFISSFLSCCYSIYLFSYINHGLIYSGLNSQSYINIREFILILMHLIPLNILFMKSDIFTLWI</sequence>
<comment type="catalytic activity">
    <reaction evidence="16 17">
        <text>a ubiquinone + NADH + 5 H(+)(in) = a ubiquinol + NAD(+) + 4 H(+)(out)</text>
        <dbReference type="Rhea" id="RHEA:29091"/>
        <dbReference type="Rhea" id="RHEA-COMP:9565"/>
        <dbReference type="Rhea" id="RHEA-COMP:9566"/>
        <dbReference type="ChEBI" id="CHEBI:15378"/>
        <dbReference type="ChEBI" id="CHEBI:16389"/>
        <dbReference type="ChEBI" id="CHEBI:17976"/>
        <dbReference type="ChEBI" id="CHEBI:57540"/>
        <dbReference type="ChEBI" id="CHEBI:57945"/>
        <dbReference type="EC" id="7.1.1.2"/>
    </reaction>
</comment>
<geneLocation type="mitochondrion" evidence="20"/>
<feature type="transmembrane region" description="Helical" evidence="17">
    <location>
        <begin position="54"/>
        <end position="74"/>
    </location>
</feature>
<evidence type="ECO:0000259" key="19">
    <source>
        <dbReference type="Pfam" id="PF01059"/>
    </source>
</evidence>
<keyword evidence="12 17" id="KW-0520">NAD</keyword>
<dbReference type="InterPro" id="IPR003918">
    <property type="entry name" value="NADH_UbQ_OxRdtase"/>
</dbReference>
<feature type="transmembrane region" description="Helical" evidence="17">
    <location>
        <begin position="413"/>
        <end position="431"/>
    </location>
</feature>
<keyword evidence="11 17" id="KW-1133">Transmembrane helix</keyword>
<keyword evidence="8 17" id="KW-0812">Transmembrane</keyword>
<feature type="transmembrane region" description="Helical" evidence="17">
    <location>
        <begin position="109"/>
        <end position="129"/>
    </location>
</feature>
<evidence type="ECO:0000256" key="1">
    <source>
        <dbReference type="ARBA" id="ARBA00003257"/>
    </source>
</evidence>
<evidence type="ECO:0000256" key="10">
    <source>
        <dbReference type="ARBA" id="ARBA00022982"/>
    </source>
</evidence>
<evidence type="ECO:0000313" key="20">
    <source>
        <dbReference type="EMBL" id="UPL65346.1"/>
    </source>
</evidence>
<feature type="transmembrane region" description="Helical" evidence="17">
    <location>
        <begin position="136"/>
        <end position="158"/>
    </location>
</feature>
<evidence type="ECO:0000256" key="16">
    <source>
        <dbReference type="ARBA" id="ARBA00049551"/>
    </source>
</evidence>
<evidence type="ECO:0000256" key="2">
    <source>
        <dbReference type="ARBA" id="ARBA00004225"/>
    </source>
</evidence>
<evidence type="ECO:0000256" key="14">
    <source>
        <dbReference type="ARBA" id="ARBA00023128"/>
    </source>
</evidence>
<evidence type="ECO:0000256" key="11">
    <source>
        <dbReference type="ARBA" id="ARBA00022989"/>
    </source>
</evidence>
<feature type="transmembrane region" description="Helical" evidence="17">
    <location>
        <begin position="178"/>
        <end position="200"/>
    </location>
</feature>
<dbReference type="InterPro" id="IPR000260">
    <property type="entry name" value="NADH4_N"/>
</dbReference>
<comment type="similarity">
    <text evidence="3 17">Belongs to the complex I subunit 4 family.</text>
</comment>
<keyword evidence="6 17" id="KW-0813">Transport</keyword>
<dbReference type="GO" id="GO:0015990">
    <property type="term" value="P:electron transport coupled proton transport"/>
    <property type="evidence" value="ECO:0007669"/>
    <property type="project" value="TreeGrafter"/>
</dbReference>
<dbReference type="EC" id="7.1.1.2" evidence="4 17"/>